<protein>
    <submittedName>
        <fullName evidence="1">Uncharacterized protein</fullName>
    </submittedName>
</protein>
<reference evidence="2" key="1">
    <citation type="journal article" date="2014" name="Microb. Cell Fact.">
        <title>Exploiting Issatchenkia orientalis SD108 for succinic acid production.</title>
        <authorList>
            <person name="Xiao H."/>
            <person name="Shao Z."/>
            <person name="Jiang Y."/>
            <person name="Dole S."/>
            <person name="Zhao H."/>
        </authorList>
    </citation>
    <scope>NUCLEOTIDE SEQUENCE [LARGE SCALE GENOMIC DNA]</scope>
    <source>
        <strain evidence="2">SD108</strain>
    </source>
</reference>
<evidence type="ECO:0000313" key="2">
    <source>
        <dbReference type="Proteomes" id="UP000029867"/>
    </source>
</evidence>
<evidence type="ECO:0000313" key="1">
    <source>
        <dbReference type="EMBL" id="KGK35144.1"/>
    </source>
</evidence>
<dbReference type="Proteomes" id="UP000029867">
    <property type="component" value="Unassembled WGS sequence"/>
</dbReference>
<sequence>MSELMIAGMWARTIDRDVDFDVAGSCDFGFGFGFDSEFDFDSNLSSGFDTDAGAEA</sequence>
<dbReference type="EMBL" id="JQFK01000925">
    <property type="protein sequence ID" value="KGK35144.1"/>
    <property type="molecule type" value="Genomic_DNA"/>
</dbReference>
<proteinExistence type="predicted"/>
<comment type="caution">
    <text evidence="1">The sequence shown here is derived from an EMBL/GenBank/DDBJ whole genome shotgun (WGS) entry which is preliminary data.</text>
</comment>
<name>A0A099NSX1_PICKU</name>
<dbReference type="AlphaFoldDB" id="A0A099NSX1"/>
<accession>A0A099NSX1</accession>
<organism evidence="1 2">
    <name type="scientific">Pichia kudriavzevii</name>
    <name type="common">Yeast</name>
    <name type="synonym">Issatchenkia orientalis</name>
    <dbReference type="NCBI Taxonomy" id="4909"/>
    <lineage>
        <taxon>Eukaryota</taxon>
        <taxon>Fungi</taxon>
        <taxon>Dikarya</taxon>
        <taxon>Ascomycota</taxon>
        <taxon>Saccharomycotina</taxon>
        <taxon>Pichiomycetes</taxon>
        <taxon>Pichiales</taxon>
        <taxon>Pichiaceae</taxon>
        <taxon>Pichia</taxon>
    </lineage>
</organism>
<dbReference type="HOGENOM" id="CLU_3014462_0_0_1"/>
<gene>
    <name evidence="1" type="ORF">JL09_g5706</name>
</gene>